<reference evidence="8" key="1">
    <citation type="journal article" date="2019" name="Sci. Rep.">
        <title>Draft genome of Tanacetum cinerariifolium, the natural source of mosquito coil.</title>
        <authorList>
            <person name="Yamashiro T."/>
            <person name="Shiraishi A."/>
            <person name="Satake H."/>
            <person name="Nakayama K."/>
        </authorList>
    </citation>
    <scope>NUCLEOTIDE SEQUENCE</scope>
</reference>
<evidence type="ECO:0000259" key="7">
    <source>
        <dbReference type="Pfam" id="PF25813"/>
    </source>
</evidence>
<keyword evidence="2" id="KW-0805">Transcription regulation</keyword>
<protein>
    <recommendedName>
        <fullName evidence="7">VAL1-3 N-terminal zinc finger domain-containing protein</fullName>
    </recommendedName>
</protein>
<dbReference type="PANTHER" id="PTHR46245:SF2">
    <property type="entry name" value="B3 DOMAIN-CONTAINING TRANSCRIPTION REPRESSOR VAL2"/>
    <property type="match status" value="1"/>
</dbReference>
<feature type="compositionally biased region" description="Low complexity" evidence="6">
    <location>
        <begin position="821"/>
        <end position="836"/>
    </location>
</feature>
<evidence type="ECO:0000256" key="1">
    <source>
        <dbReference type="ARBA" id="ARBA00004123"/>
    </source>
</evidence>
<feature type="compositionally biased region" description="Basic and acidic residues" evidence="6">
    <location>
        <begin position="1055"/>
        <end position="1064"/>
    </location>
</feature>
<feature type="domain" description="VAL1-3 N-terminal zinc finger" evidence="7">
    <location>
        <begin position="487"/>
        <end position="527"/>
    </location>
</feature>
<comment type="subcellular location">
    <subcellularLocation>
        <location evidence="1">Nucleus</location>
    </subcellularLocation>
</comment>
<keyword evidence="5" id="KW-0539">Nucleus</keyword>
<dbReference type="Pfam" id="PF25813">
    <property type="entry name" value="zf_VAL1_N"/>
    <property type="match status" value="1"/>
</dbReference>
<feature type="region of interest" description="Disordered" evidence="6">
    <location>
        <begin position="114"/>
        <end position="133"/>
    </location>
</feature>
<evidence type="ECO:0000256" key="5">
    <source>
        <dbReference type="ARBA" id="ARBA00023242"/>
    </source>
</evidence>
<feature type="region of interest" description="Disordered" evidence="6">
    <location>
        <begin position="995"/>
        <end position="1064"/>
    </location>
</feature>
<evidence type="ECO:0000313" key="8">
    <source>
        <dbReference type="EMBL" id="GEU55133.1"/>
    </source>
</evidence>
<feature type="region of interest" description="Disordered" evidence="6">
    <location>
        <begin position="533"/>
        <end position="555"/>
    </location>
</feature>
<feature type="compositionally biased region" description="Polar residues" evidence="6">
    <location>
        <begin position="893"/>
        <end position="907"/>
    </location>
</feature>
<gene>
    <name evidence="8" type="ORF">Tci_027111</name>
</gene>
<dbReference type="SUPFAM" id="SSF101936">
    <property type="entry name" value="DNA-binding pseudobarrel domain"/>
    <property type="match status" value="1"/>
</dbReference>
<feature type="compositionally biased region" description="Polar residues" evidence="6">
    <location>
        <begin position="539"/>
        <end position="555"/>
    </location>
</feature>
<evidence type="ECO:0000256" key="4">
    <source>
        <dbReference type="ARBA" id="ARBA00023163"/>
    </source>
</evidence>
<feature type="region of interest" description="Disordered" evidence="6">
    <location>
        <begin position="815"/>
        <end position="837"/>
    </location>
</feature>
<comment type="caution">
    <text evidence="8">The sequence shown here is derived from an EMBL/GenBank/DDBJ whole genome shotgun (WGS) entry which is preliminary data.</text>
</comment>
<dbReference type="PANTHER" id="PTHR46245">
    <property type="entry name" value="B3 DOMAIN-CONTAINING PROTEIN OS07G0563300"/>
    <property type="match status" value="1"/>
</dbReference>
<dbReference type="InterPro" id="IPR015300">
    <property type="entry name" value="DNA-bd_pseudobarrel_sf"/>
</dbReference>
<dbReference type="EMBL" id="BKCJ010003445">
    <property type="protein sequence ID" value="GEU55133.1"/>
    <property type="molecule type" value="Genomic_DNA"/>
</dbReference>
<organism evidence="8">
    <name type="scientific">Tanacetum cinerariifolium</name>
    <name type="common">Dalmatian daisy</name>
    <name type="synonym">Chrysanthemum cinerariifolium</name>
    <dbReference type="NCBI Taxonomy" id="118510"/>
    <lineage>
        <taxon>Eukaryota</taxon>
        <taxon>Viridiplantae</taxon>
        <taxon>Streptophyta</taxon>
        <taxon>Embryophyta</taxon>
        <taxon>Tracheophyta</taxon>
        <taxon>Spermatophyta</taxon>
        <taxon>Magnoliopsida</taxon>
        <taxon>eudicotyledons</taxon>
        <taxon>Gunneridae</taxon>
        <taxon>Pentapetalae</taxon>
        <taxon>asterids</taxon>
        <taxon>campanulids</taxon>
        <taxon>Asterales</taxon>
        <taxon>Asteraceae</taxon>
        <taxon>Asteroideae</taxon>
        <taxon>Anthemideae</taxon>
        <taxon>Anthemidinae</taxon>
        <taxon>Tanacetum</taxon>
    </lineage>
</organism>
<dbReference type="GO" id="GO:0003677">
    <property type="term" value="F:DNA binding"/>
    <property type="evidence" value="ECO:0007669"/>
    <property type="project" value="UniProtKB-KW"/>
</dbReference>
<evidence type="ECO:0000256" key="3">
    <source>
        <dbReference type="ARBA" id="ARBA00023125"/>
    </source>
</evidence>
<evidence type="ECO:0000256" key="2">
    <source>
        <dbReference type="ARBA" id="ARBA00023015"/>
    </source>
</evidence>
<sequence>MANLEFCEKHNMVAFLKKPPGSEGFQEIVDFLNGSHIRYALTKNPTIYVSLIKQFWQTATVRAVDNGEQQIIATVNGKEFTITEASVRRHLQLSDANGEQTPLFPTMMAIQAEEGEGSGHPSEPQPPPSSAQHIHKEQILTIVSSTHQKTQTSRQALNKDIELPQTSVPIPNVLDKAVYEEWDDSVERATTTAASLDVAQDSGNILKTQSTAMPNVPLPQGIDKVLALKTNLRQTKKVYGTAYTKLIMKVKKLEKTVKSNEARRRTKIVVSDDEEDSEDSSKQGRMMKDIDQDTGITLVTPKKDAAKKKINTYTKRRRAVSTGSEGVSTASKIFSTAEESVSTANVVQEGVKDKGKATMQESKQPKKIKKRVQIQMSLDEELAQKLYEEEQARFNVEQEAKFNTEQEELLASETTKDEANPSVTNVDRDDVQAQIQADEELAQKMLEEERESFAKETMASSSMKTSSSHSIKTYSNEFSGKRMAVSRPGWKTCRSCQKEFHCGYSASSLSYDEINNEIECRGCMSHHANLNHSEETNDDTTITPSPRANGDTTITLTPRIHDDTITPTLRANVNTTITPTHRANCHTITLTPRAIDDTTITSTPHAIDDTTITPTPCVIDEATITPTPRANDDTNITPTPCPIDYIIITPIVPYHYIPRMTDLQFEEIKRGRVGENSQIVMGFREEGIQDRPEEPKVKLVPLFEKMVCQDTEGEDWKFTLNSWTKNEGRMYFLDEFYVYAQVIELSLGDTVTFSRLDPEGKLIIGYRKNSSESSSNHMPRAAIASTSRVRDTRGIVKSYNKSAAKVGKKLAMVSKVTKGKPPSSASQPPSGSKHSSTCLCRACVAKRLRVKNMTEKASQKPHIQQKRKVPEPAEPSKQQIIRVSRGSEENRHPQPSLQTNKPSQSVAAQKKIKMKEQNHHTSSKRTKTRNREPEPQAIVEARIAPQPSNVTKKHTRHRTGCQCIICIQPPSGSKHSSTCPCRACVAKRLRVKNMTEKASQKPHIRQKRKVPEPAEPSKQQIIRVSRGSEENRHPQPSLQTNKPSQSVAAQKKIKMKEQNHHSIK</sequence>
<dbReference type="Gene3D" id="2.40.330.10">
    <property type="entry name" value="DNA-binding pseudobarrel domain"/>
    <property type="match status" value="1"/>
</dbReference>
<keyword evidence="3" id="KW-0238">DNA-binding</keyword>
<name>A0A6L2KZQ9_TANCI</name>
<accession>A0A6L2KZQ9</accession>
<dbReference type="AlphaFoldDB" id="A0A6L2KZQ9"/>
<keyword evidence="4" id="KW-0804">Transcription</keyword>
<evidence type="ECO:0000256" key="6">
    <source>
        <dbReference type="SAM" id="MobiDB-lite"/>
    </source>
</evidence>
<dbReference type="InterPro" id="IPR057743">
    <property type="entry name" value="Zfn_VAL1-3_N"/>
</dbReference>
<proteinExistence type="predicted"/>
<feature type="region of interest" description="Disordered" evidence="6">
    <location>
        <begin position="852"/>
        <end position="953"/>
    </location>
</feature>
<dbReference type="GO" id="GO:0005634">
    <property type="term" value="C:nucleus"/>
    <property type="evidence" value="ECO:0007669"/>
    <property type="project" value="UniProtKB-SubCell"/>
</dbReference>
<feature type="compositionally biased region" description="Polar residues" evidence="6">
    <location>
        <begin position="1034"/>
        <end position="1048"/>
    </location>
</feature>